<evidence type="ECO:0000256" key="4">
    <source>
        <dbReference type="SAM" id="MobiDB-lite"/>
    </source>
</evidence>
<dbReference type="SMART" id="SM00320">
    <property type="entry name" value="WD40"/>
    <property type="match status" value="9"/>
</dbReference>
<evidence type="ECO:0000256" key="1">
    <source>
        <dbReference type="ARBA" id="ARBA00022574"/>
    </source>
</evidence>
<evidence type="ECO:0000256" key="2">
    <source>
        <dbReference type="ARBA" id="ARBA00022737"/>
    </source>
</evidence>
<feature type="repeat" description="WD" evidence="3">
    <location>
        <begin position="430"/>
        <end position="451"/>
    </location>
</feature>
<accession>A0ABW9IQB3</accession>
<protein>
    <submittedName>
        <fullName evidence="5">WD40 repeat domain-containing protein</fullName>
    </submittedName>
</protein>
<dbReference type="Proteomes" id="UP001631993">
    <property type="component" value="Unassembled WGS sequence"/>
</dbReference>
<dbReference type="SUPFAM" id="SSF50978">
    <property type="entry name" value="WD40 repeat-like"/>
    <property type="match status" value="3"/>
</dbReference>
<dbReference type="RefSeq" id="WP_369277057.1">
    <property type="nucleotide sequence ID" value="NZ_JBJVMW010000039.1"/>
</dbReference>
<name>A0ABW9IQB3_STRGJ</name>
<dbReference type="Gene3D" id="2.130.10.10">
    <property type="entry name" value="YVTN repeat-like/Quinoprotein amine dehydrogenase"/>
    <property type="match status" value="4"/>
</dbReference>
<sequence>MTTTPPAGSESADDDSGAAQEPRAADHAPARTATRSRTAQRVLDLLTAQARDGDTLRWDKATPYLLRHAAEHAADAGSLPALLDDLEFLVHGDPRGILATAGGTEHRTSLTIYRTSLPRHITASAPERRHILAVDAVRHQRPDLSNQLYEPPGEGAVPWRCVWSTAANISPSLRASLSGHRRPVHHLTVGTVDDEPVAATAGHDESVRLFHAATGTLLHAWGGHTGGVTALAFHNGHEHVDVITADTVGRLRRWDTHTGRLRAVIDAHHGPVTGLQAVRHGDRLCALSTGQDGTVRWTDFDQHRTRCLFTSPQGALPGLLAVSGRPEPSVGLVAVGCHPAEPGYAVAIDLPDGHVRYRLPFTTNLTGLDCLDTVGPPTAVATAADGTGRIWDATNGEVFDELNGNGRPGDLEVLHLTSVDRPGGAHPLAVTGGSDGSIRIWDVDTARQLHRMDGHHAGVLALGTVHDPHLEQRDADSELGENILDQNDLRLLTRAAADHRGFQRRNALAGLVVLSASADETVRSWHALGGKEIRTYTGHTGAVRRVAAFEPAADPDQLWAVSCSDDATGRVWDLADRTGHITGAAHPGRIDTLATATLHDQTLTVTTCRDHRLRVLNTRTGRLLSARITGDSPVRAVTLGATRQGPVCATASPDKGLVVRLVETGAVLWQRVTDVPVVAMHVGGSMRQPVLLSLDDNGHTSMWELATGRLHTGPLGRQEEVTAIAAGRIRDTPVAVTGHPTGEILLWNLPSGTLRRTLCPARSSAPGVRAVSFAAGPSGPRVASQHRGLNHHSIRVTDADTGRVRSIVHLDADDQQASTATVFGLGSVQESAVVAVGGPGNAVYVWDADTGDGRTALWLPDTVHELAFDDNLLTVAYGRELAVFAPAALRDVLGEEDATGSAQKQSRPPSRRSPSKSLLQMTLLTLLLEWEGHNVTSLTALLCRHVPMRAVRAAVRTLIRDGMILPTTRDALGYALEPKGRALARPVRPPKTVTGNTPPLKLRGWHGRPCGFCTHRRIR</sequence>
<evidence type="ECO:0000313" key="6">
    <source>
        <dbReference type="Proteomes" id="UP001631993"/>
    </source>
</evidence>
<feature type="region of interest" description="Disordered" evidence="4">
    <location>
        <begin position="895"/>
        <end position="916"/>
    </location>
</feature>
<dbReference type="PROSITE" id="PS50082">
    <property type="entry name" value="WD_REPEATS_2"/>
    <property type="match status" value="1"/>
</dbReference>
<dbReference type="InterPro" id="IPR015943">
    <property type="entry name" value="WD40/YVTN_repeat-like_dom_sf"/>
</dbReference>
<proteinExistence type="predicted"/>
<reference evidence="5 6" key="1">
    <citation type="submission" date="2024-12" db="EMBL/GenBank/DDBJ databases">
        <title>Forecasting of Potato common scab and diversities of Pathogenic streptomyces spp. in china.</title>
        <authorList>
            <person name="Handique U."/>
            <person name="Wu J."/>
        </authorList>
    </citation>
    <scope>NUCLEOTIDE SEQUENCE [LARGE SCALE GENOMIC DNA]</scope>
    <source>
        <strain evidence="5 6">ZRIMU1585</strain>
    </source>
</reference>
<dbReference type="PANTHER" id="PTHR22847">
    <property type="entry name" value="WD40 REPEAT PROTEIN"/>
    <property type="match status" value="1"/>
</dbReference>
<evidence type="ECO:0000313" key="5">
    <source>
        <dbReference type="EMBL" id="MFM9650257.1"/>
    </source>
</evidence>
<feature type="region of interest" description="Disordered" evidence="4">
    <location>
        <begin position="1"/>
        <end position="37"/>
    </location>
</feature>
<comment type="caution">
    <text evidence="5">The sequence shown here is derived from an EMBL/GenBank/DDBJ whole genome shotgun (WGS) entry which is preliminary data.</text>
</comment>
<organism evidence="5 6">
    <name type="scientific">Streptomyces galilaeus</name>
    <dbReference type="NCBI Taxonomy" id="33899"/>
    <lineage>
        <taxon>Bacteria</taxon>
        <taxon>Bacillati</taxon>
        <taxon>Actinomycetota</taxon>
        <taxon>Actinomycetes</taxon>
        <taxon>Kitasatosporales</taxon>
        <taxon>Streptomycetaceae</taxon>
        <taxon>Streptomyces</taxon>
    </lineage>
</organism>
<keyword evidence="6" id="KW-1185">Reference proteome</keyword>
<keyword evidence="1 3" id="KW-0853">WD repeat</keyword>
<dbReference type="PANTHER" id="PTHR22847:SF637">
    <property type="entry name" value="WD REPEAT DOMAIN 5B"/>
    <property type="match status" value="1"/>
</dbReference>
<dbReference type="InterPro" id="IPR001680">
    <property type="entry name" value="WD40_rpt"/>
</dbReference>
<dbReference type="Pfam" id="PF00400">
    <property type="entry name" value="WD40"/>
    <property type="match status" value="2"/>
</dbReference>
<dbReference type="InterPro" id="IPR036322">
    <property type="entry name" value="WD40_repeat_dom_sf"/>
</dbReference>
<keyword evidence="2" id="KW-0677">Repeat</keyword>
<dbReference type="EMBL" id="JBJVNE010000015">
    <property type="protein sequence ID" value="MFM9650257.1"/>
    <property type="molecule type" value="Genomic_DNA"/>
</dbReference>
<evidence type="ECO:0000256" key="3">
    <source>
        <dbReference type="PROSITE-ProRule" id="PRU00221"/>
    </source>
</evidence>
<gene>
    <name evidence="5" type="ORF">ACKI1S_29420</name>
</gene>